<gene>
    <name evidence="2" type="ORF">DCF19_13890</name>
</gene>
<reference evidence="2 3" key="1">
    <citation type="submission" date="2018-04" db="EMBL/GenBank/DDBJ databases">
        <authorList>
            <person name="Go L.Y."/>
            <person name="Mitchell J.A."/>
        </authorList>
    </citation>
    <scope>NUCLEOTIDE SEQUENCE [LARGE SCALE GENOMIC DNA]</scope>
    <source>
        <strain evidence="2">ULC066bin1</strain>
    </source>
</reference>
<sequence>MALKIGRLEIGYRLLVSLAGIMFAYGWLGFYLCTLLRYSNYPIAGCLFVLAIAAIAAIPQSLGGLLSAIAAVANVYWHSDLTNSLIAAFACLVIYLLGFQDVRYDPAPDKKLSIVEILATIITIAFTVAIALTLLQNVTTIWLNSIAIGAIAGAITLIGKQLAYTDLPQKSIWRLFSILTAGSLAIGLAIKAILFITTKEPQLY</sequence>
<name>A0A2W4W3C3_9CYAN</name>
<feature type="transmembrane region" description="Helical" evidence="1">
    <location>
        <begin position="141"/>
        <end position="159"/>
    </location>
</feature>
<keyword evidence="1" id="KW-1133">Transmembrane helix</keyword>
<feature type="transmembrane region" description="Helical" evidence="1">
    <location>
        <begin position="85"/>
        <end position="102"/>
    </location>
</feature>
<proteinExistence type="predicted"/>
<organism evidence="2 3">
    <name type="scientific">Pseudanabaena frigida</name>
    <dbReference type="NCBI Taxonomy" id="945775"/>
    <lineage>
        <taxon>Bacteria</taxon>
        <taxon>Bacillati</taxon>
        <taxon>Cyanobacteriota</taxon>
        <taxon>Cyanophyceae</taxon>
        <taxon>Pseudanabaenales</taxon>
        <taxon>Pseudanabaenaceae</taxon>
        <taxon>Pseudanabaena</taxon>
    </lineage>
</organism>
<keyword evidence="1" id="KW-0472">Membrane</keyword>
<accession>A0A2W4W3C3</accession>
<evidence type="ECO:0000256" key="1">
    <source>
        <dbReference type="SAM" id="Phobius"/>
    </source>
</evidence>
<evidence type="ECO:0000313" key="3">
    <source>
        <dbReference type="Proteomes" id="UP000249467"/>
    </source>
</evidence>
<dbReference type="AlphaFoldDB" id="A0A2W4W3C3"/>
<keyword evidence="1" id="KW-0812">Transmembrane</keyword>
<feature type="transmembrane region" description="Helical" evidence="1">
    <location>
        <begin position="12"/>
        <end position="32"/>
    </location>
</feature>
<comment type="caution">
    <text evidence="2">The sequence shown here is derived from an EMBL/GenBank/DDBJ whole genome shotgun (WGS) entry which is preliminary data.</text>
</comment>
<protein>
    <submittedName>
        <fullName evidence="2">Uncharacterized protein</fullName>
    </submittedName>
</protein>
<feature type="transmembrane region" description="Helical" evidence="1">
    <location>
        <begin position="171"/>
        <end position="196"/>
    </location>
</feature>
<feature type="transmembrane region" description="Helical" evidence="1">
    <location>
        <begin position="114"/>
        <end position="135"/>
    </location>
</feature>
<evidence type="ECO:0000313" key="2">
    <source>
        <dbReference type="EMBL" id="PZO39664.1"/>
    </source>
</evidence>
<feature type="transmembrane region" description="Helical" evidence="1">
    <location>
        <begin position="38"/>
        <end position="57"/>
    </location>
</feature>
<dbReference type="Proteomes" id="UP000249467">
    <property type="component" value="Unassembled WGS sequence"/>
</dbReference>
<reference evidence="2 3" key="2">
    <citation type="submission" date="2018-06" db="EMBL/GenBank/DDBJ databases">
        <title>Metagenomic assembly of (sub)arctic Cyanobacteria and their associated microbiome from non-axenic cultures.</title>
        <authorList>
            <person name="Baurain D."/>
        </authorList>
    </citation>
    <scope>NUCLEOTIDE SEQUENCE [LARGE SCALE GENOMIC DNA]</scope>
    <source>
        <strain evidence="2">ULC066bin1</strain>
    </source>
</reference>
<dbReference type="EMBL" id="QBML01000017">
    <property type="protein sequence ID" value="PZO39664.1"/>
    <property type="molecule type" value="Genomic_DNA"/>
</dbReference>